<gene>
    <name evidence="1" type="ORF">F4827_000721</name>
</gene>
<dbReference type="AlphaFoldDB" id="A0A7W9TV15"/>
<comment type="caution">
    <text evidence="1">The sequence shown here is derived from an EMBL/GenBank/DDBJ whole genome shotgun (WGS) entry which is preliminary data.</text>
</comment>
<proteinExistence type="predicted"/>
<name>A0A7W9TV15_9BURK</name>
<dbReference type="Proteomes" id="UP000571554">
    <property type="component" value="Unassembled WGS sequence"/>
</dbReference>
<organism evidence="1 2">
    <name type="scientific">Paraburkholderia bannensis</name>
    <dbReference type="NCBI Taxonomy" id="765414"/>
    <lineage>
        <taxon>Bacteria</taxon>
        <taxon>Pseudomonadati</taxon>
        <taxon>Pseudomonadota</taxon>
        <taxon>Betaproteobacteria</taxon>
        <taxon>Burkholderiales</taxon>
        <taxon>Burkholderiaceae</taxon>
        <taxon>Paraburkholderia</taxon>
    </lineage>
</organism>
<evidence type="ECO:0000313" key="1">
    <source>
        <dbReference type="EMBL" id="MBB6100895.1"/>
    </source>
</evidence>
<protein>
    <submittedName>
        <fullName evidence="1">Uncharacterized protein</fullName>
    </submittedName>
</protein>
<sequence>MLRVFGPVSHVNDAGLDYWYQWLPCRKVKIGLENRQYARAEVGAPVRLISALFRTNSVRNKKGLKRFALSP</sequence>
<keyword evidence="2" id="KW-1185">Reference proteome</keyword>
<dbReference type="EMBL" id="JACHBW010000002">
    <property type="protein sequence ID" value="MBB6100895.1"/>
    <property type="molecule type" value="Genomic_DNA"/>
</dbReference>
<evidence type="ECO:0000313" key="2">
    <source>
        <dbReference type="Proteomes" id="UP000571554"/>
    </source>
</evidence>
<reference evidence="1 2" key="1">
    <citation type="submission" date="2020-08" db="EMBL/GenBank/DDBJ databases">
        <title>Above-ground endophytic microbial communities from plants in different locations in the United States.</title>
        <authorList>
            <person name="Frank C."/>
        </authorList>
    </citation>
    <scope>NUCLEOTIDE SEQUENCE [LARGE SCALE GENOMIC DNA]</scope>
    <source>
        <strain evidence="1 2">WP4_2_2</strain>
    </source>
</reference>
<accession>A0A7W9TV15</accession>